<reference evidence="2 3" key="1">
    <citation type="journal article" date="2016" name="Genome Biol. Evol.">
        <title>Divergent and convergent evolution of fungal pathogenicity.</title>
        <authorList>
            <person name="Shang Y."/>
            <person name="Xiao G."/>
            <person name="Zheng P."/>
            <person name="Cen K."/>
            <person name="Zhan S."/>
            <person name="Wang C."/>
        </authorList>
    </citation>
    <scope>NUCLEOTIDE SEQUENCE [LARGE SCALE GENOMIC DNA]</scope>
    <source>
        <strain evidence="2 3">RCEF 4871</strain>
    </source>
</reference>
<keyword evidence="3" id="KW-1185">Reference proteome</keyword>
<evidence type="ECO:0000256" key="1">
    <source>
        <dbReference type="SAM" id="MobiDB-lite"/>
    </source>
</evidence>
<proteinExistence type="predicted"/>
<evidence type="ECO:0000313" key="2">
    <source>
        <dbReference type="EMBL" id="OAA34198.1"/>
    </source>
</evidence>
<feature type="compositionally biased region" description="Basic and acidic residues" evidence="1">
    <location>
        <begin position="23"/>
        <end position="32"/>
    </location>
</feature>
<accession>A0A166VZM2</accession>
<dbReference type="EMBL" id="AZHC01000059">
    <property type="protein sequence ID" value="OAA34198.1"/>
    <property type="molecule type" value="Genomic_DNA"/>
</dbReference>
<dbReference type="OrthoDB" id="4961126at2759"/>
<comment type="caution">
    <text evidence="2">The sequence shown here is derived from an EMBL/GenBank/DDBJ whole genome shotgun (WGS) entry which is preliminary data.</text>
</comment>
<sequence length="337" mass="38251">MEASPPWVRMTRPYEHTVEAVSKDGLKRKCADRAASPWNKRRRITSPPLPSSESPSPSSLSSSTSISTSRNIDLDRWSFGRSLSAILKEHNRTRLYVPPIAWTSTHLKLLLVQFNRNPQPDVCGHACRDDDCAPHKHEVLRAARQLRCENAKAQQIAMSEIMQHYNFKSHKTKCLELCYGGKNVTRVLADGVFKAHSGFRRLACINLGTIQALRKKYIQQRNPMYRKQRNMQMRNEPVAGLRDIKLRRIEPRVEAEDPYILGILIALAEAQRQERKTDDNAADNGGVAVEKVFGIAFPIIRAQVAYFYKAAIPHAFLQKLGNPHEAVRCEGTTVLFE</sequence>
<feature type="compositionally biased region" description="Low complexity" evidence="1">
    <location>
        <begin position="51"/>
        <end position="66"/>
    </location>
</feature>
<name>A0A166VZM2_METRR</name>
<dbReference type="OMA" id="DQWRDPY"/>
<gene>
    <name evidence="2" type="ORF">NOR_08599</name>
</gene>
<dbReference type="Proteomes" id="UP000243498">
    <property type="component" value="Unassembled WGS sequence"/>
</dbReference>
<evidence type="ECO:0000313" key="3">
    <source>
        <dbReference type="Proteomes" id="UP000243498"/>
    </source>
</evidence>
<organism evidence="2 3">
    <name type="scientific">Metarhizium rileyi (strain RCEF 4871)</name>
    <name type="common">Nomuraea rileyi</name>
    <dbReference type="NCBI Taxonomy" id="1649241"/>
    <lineage>
        <taxon>Eukaryota</taxon>
        <taxon>Fungi</taxon>
        <taxon>Dikarya</taxon>
        <taxon>Ascomycota</taxon>
        <taxon>Pezizomycotina</taxon>
        <taxon>Sordariomycetes</taxon>
        <taxon>Hypocreomycetidae</taxon>
        <taxon>Hypocreales</taxon>
        <taxon>Clavicipitaceae</taxon>
        <taxon>Metarhizium</taxon>
    </lineage>
</organism>
<protein>
    <submittedName>
        <fullName evidence="2">Uncharacterized protein</fullName>
    </submittedName>
</protein>
<feature type="region of interest" description="Disordered" evidence="1">
    <location>
        <begin position="23"/>
        <end position="66"/>
    </location>
</feature>
<dbReference type="AlphaFoldDB" id="A0A166VZM2"/>